<feature type="region of interest" description="Disordered" evidence="1">
    <location>
        <begin position="1"/>
        <end position="30"/>
    </location>
</feature>
<feature type="non-terminal residue" evidence="2">
    <location>
        <position position="1"/>
    </location>
</feature>
<evidence type="ECO:0000313" key="3">
    <source>
        <dbReference type="Proteomes" id="UP000542405"/>
    </source>
</evidence>
<evidence type="ECO:0000256" key="1">
    <source>
        <dbReference type="SAM" id="MobiDB-lite"/>
    </source>
</evidence>
<dbReference type="EMBL" id="JABBZE010001355">
    <property type="protein sequence ID" value="NMU94136.1"/>
    <property type="molecule type" value="Genomic_DNA"/>
</dbReference>
<protein>
    <submittedName>
        <fullName evidence="2">Uncharacterized protein</fullName>
    </submittedName>
</protein>
<accession>A0A848NS67</accession>
<proteinExistence type="predicted"/>
<dbReference type="Proteomes" id="UP000542405">
    <property type="component" value="Unassembled WGS sequence"/>
</dbReference>
<evidence type="ECO:0000313" key="2">
    <source>
        <dbReference type="EMBL" id="NMU94136.1"/>
    </source>
</evidence>
<name>A0A848NS67_9BURK</name>
<dbReference type="RefSeq" id="WP_211486065.1">
    <property type="nucleotide sequence ID" value="NZ_JABBZE010001355.1"/>
</dbReference>
<comment type="caution">
    <text evidence="2">The sequence shown here is derived from an EMBL/GenBank/DDBJ whole genome shotgun (WGS) entry which is preliminary data.</text>
</comment>
<reference evidence="2 3" key="1">
    <citation type="submission" date="2020-04" db="EMBL/GenBank/DDBJ databases">
        <title>Achromobacter ruhlandii genome sequencing and assembly.</title>
        <authorList>
            <person name="Martins R.C.R."/>
            <person name="Perdigao-Neto L.V."/>
            <person name="Levin A.S.S."/>
            <person name="Costa S.F."/>
        </authorList>
    </citation>
    <scope>NUCLEOTIDE SEQUENCE [LARGE SCALE GENOMIC DNA]</scope>
    <source>
        <strain evidence="2 3">9035ralo</strain>
    </source>
</reference>
<gene>
    <name evidence="2" type="ORF">HGQ98_34485</name>
</gene>
<organism evidence="2 3">
    <name type="scientific">Achromobacter ruhlandii</name>
    <dbReference type="NCBI Taxonomy" id="72557"/>
    <lineage>
        <taxon>Bacteria</taxon>
        <taxon>Pseudomonadati</taxon>
        <taxon>Pseudomonadota</taxon>
        <taxon>Betaproteobacteria</taxon>
        <taxon>Burkholderiales</taxon>
        <taxon>Alcaligenaceae</taxon>
        <taxon>Achromobacter</taxon>
    </lineage>
</organism>
<sequence>GVSGGGSRHGVRRGGVAWDGAASGGRGGRRCGWVWGGGGGGVGEGVGGGWGGGGWVGGGGGRGGRGWGVGVLGRCPAVEARGGREEECEVGGEGRMAGGVG</sequence>
<dbReference type="AlphaFoldDB" id="A0A848NS67"/>